<accession>A0A919NLZ0</accession>
<comment type="caution">
    <text evidence="1">The sequence shown here is derived from an EMBL/GenBank/DDBJ whole genome shotgun (WGS) entry which is preliminary data.</text>
</comment>
<dbReference type="Gene3D" id="3.30.530.20">
    <property type="match status" value="1"/>
</dbReference>
<sequence>MSEAFIEVVTVIDAAPSTVFDLELDMQVHAESLAGSDETATTSTGRPRLGMDDEVTFSARHFGIRWRMTSRITAYEPPYRFVDEQISGPFRAMRHEHRFEDLGGGRTTMTDRMTVSAPFGSLLAPYLRRLLTQRAAHIKRLAEARRRRTSE</sequence>
<dbReference type="Proteomes" id="UP000623608">
    <property type="component" value="Unassembled WGS sequence"/>
</dbReference>
<evidence type="ECO:0000313" key="2">
    <source>
        <dbReference type="Proteomes" id="UP000623608"/>
    </source>
</evidence>
<name>A0A919NLZ0_9ACTN</name>
<dbReference type="SUPFAM" id="SSF55961">
    <property type="entry name" value="Bet v1-like"/>
    <property type="match status" value="1"/>
</dbReference>
<dbReference type="AlphaFoldDB" id="A0A919NLZ0"/>
<organism evidence="1 2">
    <name type="scientific">Paractinoplanes tereljensis</name>
    <dbReference type="NCBI Taxonomy" id="571912"/>
    <lineage>
        <taxon>Bacteria</taxon>
        <taxon>Bacillati</taxon>
        <taxon>Actinomycetota</taxon>
        <taxon>Actinomycetes</taxon>
        <taxon>Micromonosporales</taxon>
        <taxon>Micromonosporaceae</taxon>
        <taxon>Paractinoplanes</taxon>
    </lineage>
</organism>
<dbReference type="EMBL" id="BOMY01000022">
    <property type="protein sequence ID" value="GIF20565.1"/>
    <property type="molecule type" value="Genomic_DNA"/>
</dbReference>
<dbReference type="InterPro" id="IPR023393">
    <property type="entry name" value="START-like_dom_sf"/>
</dbReference>
<keyword evidence="2" id="KW-1185">Reference proteome</keyword>
<evidence type="ECO:0008006" key="3">
    <source>
        <dbReference type="Google" id="ProtNLM"/>
    </source>
</evidence>
<evidence type="ECO:0000313" key="1">
    <source>
        <dbReference type="EMBL" id="GIF20565.1"/>
    </source>
</evidence>
<dbReference type="CDD" id="cd07820">
    <property type="entry name" value="SRPBCC_3"/>
    <property type="match status" value="1"/>
</dbReference>
<protein>
    <recommendedName>
        <fullName evidence="3">Cyclase</fullName>
    </recommendedName>
</protein>
<dbReference type="Pfam" id="PF10604">
    <property type="entry name" value="Polyketide_cyc2"/>
    <property type="match status" value="1"/>
</dbReference>
<dbReference type="RefSeq" id="WP_239147453.1">
    <property type="nucleotide sequence ID" value="NZ_BOMY01000022.1"/>
</dbReference>
<gene>
    <name evidence="1" type="ORF">Ate02nite_32950</name>
</gene>
<dbReference type="InterPro" id="IPR019587">
    <property type="entry name" value="Polyketide_cyclase/dehydratase"/>
</dbReference>
<proteinExistence type="predicted"/>
<reference evidence="1" key="1">
    <citation type="submission" date="2021-01" db="EMBL/GenBank/DDBJ databases">
        <title>Whole genome shotgun sequence of Actinoplanes tereljensis NBRC 105297.</title>
        <authorList>
            <person name="Komaki H."/>
            <person name="Tamura T."/>
        </authorList>
    </citation>
    <scope>NUCLEOTIDE SEQUENCE</scope>
    <source>
        <strain evidence="1">NBRC 105297</strain>
    </source>
</reference>